<feature type="chain" id="PRO_5039365276" evidence="1">
    <location>
        <begin position="20"/>
        <end position="145"/>
    </location>
</feature>
<dbReference type="PROSITE" id="PS51257">
    <property type="entry name" value="PROKAR_LIPOPROTEIN"/>
    <property type="match status" value="1"/>
</dbReference>
<gene>
    <name evidence="2" type="ORF">AJAP_23140</name>
</gene>
<protein>
    <submittedName>
        <fullName evidence="2">Conserved putative secreted protein</fullName>
    </submittedName>
</protein>
<accession>A0A075UYD0</accession>
<keyword evidence="3" id="KW-1185">Reference proteome</keyword>
<dbReference type="HOGENOM" id="CLU_1871078_0_0_11"/>
<sequence length="145" mass="15209">MRWIAACLLLVLAGCGVGTGPGASQVKLEAFVELGSAPRPAGLKSAELGTAEGQEFQRILEGAKVAKPDEVRAALSFAPPSDRRAFAFVMPGCAEDGAEMTIERDTLRAELTGGENVNCATANYFLTVFSVDRDSIPAAPTLLPR</sequence>
<proteinExistence type="predicted"/>
<keyword evidence="1" id="KW-0732">Signal</keyword>
<dbReference type="AlphaFoldDB" id="A0A075UYD0"/>
<dbReference type="KEGG" id="aja:AJAP_23140"/>
<dbReference type="eggNOG" id="ENOG50324YW">
    <property type="taxonomic scope" value="Bacteria"/>
</dbReference>
<dbReference type="EMBL" id="CP008953">
    <property type="protein sequence ID" value="AIG77481.1"/>
    <property type="molecule type" value="Genomic_DNA"/>
</dbReference>
<evidence type="ECO:0000313" key="2">
    <source>
        <dbReference type="EMBL" id="AIG77481.1"/>
    </source>
</evidence>
<dbReference type="Proteomes" id="UP000028492">
    <property type="component" value="Chromosome"/>
</dbReference>
<evidence type="ECO:0000313" key="3">
    <source>
        <dbReference type="Proteomes" id="UP000028492"/>
    </source>
</evidence>
<reference evidence="2 3" key="1">
    <citation type="journal article" date="2014" name="J. Biotechnol.">
        <title>Complete genome sequence of the actinobacterium Amycolatopsis japonica MG417-CF17(T) (=DSM 44213T) producing (S,S)-N,N'-ethylenediaminedisuccinic acid.</title>
        <authorList>
            <person name="Stegmann E."/>
            <person name="Albersmeier A."/>
            <person name="Spohn M."/>
            <person name="Gert H."/>
            <person name="Weber T."/>
            <person name="Wohlleben W."/>
            <person name="Kalinowski J."/>
            <person name="Ruckert C."/>
        </authorList>
    </citation>
    <scope>NUCLEOTIDE SEQUENCE [LARGE SCALE GENOMIC DNA]</scope>
    <source>
        <strain evidence="3">MG417-CF17 (DSM 44213)</strain>
    </source>
</reference>
<organism evidence="2 3">
    <name type="scientific">Amycolatopsis japonica</name>
    <dbReference type="NCBI Taxonomy" id="208439"/>
    <lineage>
        <taxon>Bacteria</taxon>
        <taxon>Bacillati</taxon>
        <taxon>Actinomycetota</taxon>
        <taxon>Actinomycetes</taxon>
        <taxon>Pseudonocardiales</taxon>
        <taxon>Pseudonocardiaceae</taxon>
        <taxon>Amycolatopsis</taxon>
        <taxon>Amycolatopsis japonica group</taxon>
    </lineage>
</organism>
<dbReference type="RefSeq" id="WP_038515103.1">
    <property type="nucleotide sequence ID" value="NZ_CP008953.1"/>
</dbReference>
<name>A0A075UYD0_9PSEU</name>
<evidence type="ECO:0000256" key="1">
    <source>
        <dbReference type="SAM" id="SignalP"/>
    </source>
</evidence>
<feature type="signal peptide" evidence="1">
    <location>
        <begin position="1"/>
        <end position="19"/>
    </location>
</feature>